<feature type="compositionally biased region" description="Acidic residues" evidence="1">
    <location>
        <begin position="91"/>
        <end position="101"/>
    </location>
</feature>
<proteinExistence type="predicted"/>
<dbReference type="EMBL" id="GDJX01005609">
    <property type="protein sequence ID" value="JAT62327.1"/>
    <property type="molecule type" value="Transcribed_RNA"/>
</dbReference>
<dbReference type="PANTHER" id="PTHR33700:SF4">
    <property type="entry name" value="MYB-LIKE PROTEIN X"/>
    <property type="match status" value="1"/>
</dbReference>
<feature type="compositionally biased region" description="Basic and acidic residues" evidence="1">
    <location>
        <begin position="168"/>
        <end position="180"/>
    </location>
</feature>
<protein>
    <submittedName>
        <fullName evidence="2">Uncharacterized protein</fullName>
    </submittedName>
</protein>
<evidence type="ECO:0000256" key="1">
    <source>
        <dbReference type="SAM" id="MobiDB-lite"/>
    </source>
</evidence>
<feature type="compositionally biased region" description="Polar residues" evidence="1">
    <location>
        <begin position="237"/>
        <end position="252"/>
    </location>
</feature>
<reference evidence="2" key="1">
    <citation type="submission" date="2015-07" db="EMBL/GenBank/DDBJ databases">
        <title>Transcriptome Assembly of Anthurium amnicola.</title>
        <authorList>
            <person name="Suzuki J."/>
        </authorList>
    </citation>
    <scope>NUCLEOTIDE SEQUENCE</scope>
</reference>
<feature type="compositionally biased region" description="Polar residues" evidence="1">
    <location>
        <begin position="285"/>
        <end position="373"/>
    </location>
</feature>
<feature type="compositionally biased region" description="Basic and acidic residues" evidence="1">
    <location>
        <begin position="256"/>
        <end position="266"/>
    </location>
</feature>
<dbReference type="AlphaFoldDB" id="A0A1D1YEK1"/>
<dbReference type="EMBL" id="GDJX01014896">
    <property type="protein sequence ID" value="JAT53040.1"/>
    <property type="molecule type" value="Transcribed_RNA"/>
</dbReference>
<feature type="compositionally biased region" description="Basic and acidic residues" evidence="1">
    <location>
        <begin position="147"/>
        <end position="161"/>
    </location>
</feature>
<gene>
    <name evidence="2" type="ORF">g.10698</name>
    <name evidence="3" type="ORF">g.10699</name>
</gene>
<accession>A0A1D1YEK1</accession>
<feature type="compositionally biased region" description="Basic and acidic residues" evidence="1">
    <location>
        <begin position="443"/>
        <end position="454"/>
    </location>
</feature>
<evidence type="ECO:0000313" key="3">
    <source>
        <dbReference type="EMBL" id="JAT62327.1"/>
    </source>
</evidence>
<name>A0A1D1YEK1_9ARAE</name>
<evidence type="ECO:0000313" key="2">
    <source>
        <dbReference type="EMBL" id="JAT53040.1"/>
    </source>
</evidence>
<dbReference type="PANTHER" id="PTHR33700">
    <property type="entry name" value="MYB-LIKE PROTEIN X"/>
    <property type="match status" value="1"/>
</dbReference>
<feature type="region of interest" description="Disordered" evidence="1">
    <location>
        <begin position="76"/>
        <end position="454"/>
    </location>
</feature>
<feature type="compositionally biased region" description="Acidic residues" evidence="1">
    <location>
        <begin position="108"/>
        <end position="146"/>
    </location>
</feature>
<organism evidence="2">
    <name type="scientific">Anthurium amnicola</name>
    <dbReference type="NCBI Taxonomy" id="1678845"/>
    <lineage>
        <taxon>Eukaryota</taxon>
        <taxon>Viridiplantae</taxon>
        <taxon>Streptophyta</taxon>
        <taxon>Embryophyta</taxon>
        <taxon>Tracheophyta</taxon>
        <taxon>Spermatophyta</taxon>
        <taxon>Magnoliopsida</taxon>
        <taxon>Liliopsida</taxon>
        <taxon>Araceae</taxon>
        <taxon>Pothoideae</taxon>
        <taxon>Potheae</taxon>
        <taxon>Anthurium</taxon>
    </lineage>
</organism>
<feature type="compositionally biased region" description="Basic and acidic residues" evidence="1">
    <location>
        <begin position="206"/>
        <end position="217"/>
    </location>
</feature>
<sequence>MMRQSPSRNNRSRGWKLKHVLQICLLVAVCLWLLYQVKHSHDKKKALEEGNLKVSDTVEESRPDFLKLTRKDLQGNTVVTATDNTAHKEEEENEEAEEAADEENKQEENEDEEGRGAGDDEIDESDQERADDEADGGEEFGDEDDKEGQSEDVHLLENGGHEDDDEKSQEAREEHYKADDASSAVVRDTQEIVQENENVGAGNLDVDQKENAEKVELENDGGTNDTQLASKEDGTHDVSSNGENQLNKTISLNKAAVREREQHEIESPSNSTVVVEPTGDFEENSIPTSNSSDHVEQQNNRIIIEPNNQTKEQTDSTATVHDEQTQAQNVSTGKTAETGDSTPENVTANTDSTQDRSTVNETGTPTEENSFSENILVEQTEKSKMTGGIDESDESHNTSSVTNGDGDAVQGEAIANSLTDVSTVTEDEREARTDLSTLPDIQIDMRKEEDIAAE</sequence>